<reference evidence="5" key="1">
    <citation type="submission" date="2020-01" db="EMBL/GenBank/DDBJ databases">
        <title>Genome Sequencing of Three Apophysomyces-Like Fungal Strains Confirms a Novel Fungal Genus in the Mucoromycota with divergent Burkholderia-like Endosymbiotic Bacteria.</title>
        <authorList>
            <person name="Stajich J.E."/>
            <person name="Macias A.M."/>
            <person name="Carter-House D."/>
            <person name="Lovett B."/>
            <person name="Kasson L.R."/>
            <person name="Berry K."/>
            <person name="Grigoriev I."/>
            <person name="Chang Y."/>
            <person name="Spatafora J."/>
            <person name="Kasson M.T."/>
        </authorList>
    </citation>
    <scope>NUCLEOTIDE SEQUENCE</scope>
    <source>
        <strain evidence="5">NRRL A-21654</strain>
    </source>
</reference>
<organism evidence="5 6">
    <name type="scientific">Apophysomyces ossiformis</name>
    <dbReference type="NCBI Taxonomy" id="679940"/>
    <lineage>
        <taxon>Eukaryota</taxon>
        <taxon>Fungi</taxon>
        <taxon>Fungi incertae sedis</taxon>
        <taxon>Mucoromycota</taxon>
        <taxon>Mucoromycotina</taxon>
        <taxon>Mucoromycetes</taxon>
        <taxon>Mucorales</taxon>
        <taxon>Mucorineae</taxon>
        <taxon>Mucoraceae</taxon>
        <taxon>Apophysomyces</taxon>
    </lineage>
</organism>
<dbReference type="GO" id="GO:0003729">
    <property type="term" value="F:mRNA binding"/>
    <property type="evidence" value="ECO:0007669"/>
    <property type="project" value="TreeGrafter"/>
</dbReference>
<dbReference type="SMART" id="SM00360">
    <property type="entry name" value="RRM"/>
    <property type="match status" value="1"/>
</dbReference>
<dbReference type="PROSITE" id="PS50102">
    <property type="entry name" value="RRM"/>
    <property type="match status" value="1"/>
</dbReference>
<feature type="region of interest" description="Disordered" evidence="3">
    <location>
        <begin position="112"/>
        <end position="145"/>
    </location>
</feature>
<dbReference type="EMBL" id="JABAYA010000016">
    <property type="protein sequence ID" value="KAF7730441.1"/>
    <property type="molecule type" value="Genomic_DNA"/>
</dbReference>
<proteinExistence type="predicted"/>
<dbReference type="PANTHER" id="PTHR19965">
    <property type="entry name" value="RNA AND EXPORT FACTOR BINDING PROTEIN"/>
    <property type="match status" value="1"/>
</dbReference>
<dbReference type="CDD" id="cd00590">
    <property type="entry name" value="RRM_SF"/>
    <property type="match status" value="1"/>
</dbReference>
<dbReference type="SUPFAM" id="SSF54928">
    <property type="entry name" value="RNA-binding domain, RBD"/>
    <property type="match status" value="1"/>
</dbReference>
<dbReference type="GO" id="GO:0005634">
    <property type="term" value="C:nucleus"/>
    <property type="evidence" value="ECO:0007669"/>
    <property type="project" value="TreeGrafter"/>
</dbReference>
<feature type="domain" description="RRM" evidence="4">
    <location>
        <begin position="180"/>
        <end position="257"/>
    </location>
</feature>
<dbReference type="Gene3D" id="3.30.70.330">
    <property type="match status" value="1"/>
</dbReference>
<dbReference type="InterPro" id="IPR051229">
    <property type="entry name" value="ALYREF_mRNA_export"/>
</dbReference>
<dbReference type="AlphaFoldDB" id="A0A8H7ETU5"/>
<keyword evidence="6" id="KW-1185">Reference proteome</keyword>
<dbReference type="InterPro" id="IPR035979">
    <property type="entry name" value="RBD_domain_sf"/>
</dbReference>
<protein>
    <recommendedName>
        <fullName evidence="4">RRM domain-containing protein</fullName>
    </recommendedName>
</protein>
<evidence type="ECO:0000313" key="6">
    <source>
        <dbReference type="Proteomes" id="UP000605846"/>
    </source>
</evidence>
<name>A0A8H7ETU5_9FUNG</name>
<dbReference type="PANTHER" id="PTHR19965:SF82">
    <property type="entry name" value="THO COMPLEX SUBUNIT 4"/>
    <property type="match status" value="1"/>
</dbReference>
<gene>
    <name evidence="5" type="ORF">EC973_002248</name>
</gene>
<evidence type="ECO:0000256" key="3">
    <source>
        <dbReference type="SAM" id="MobiDB-lite"/>
    </source>
</evidence>
<accession>A0A8H7ETU5</accession>
<evidence type="ECO:0000256" key="1">
    <source>
        <dbReference type="ARBA" id="ARBA00022884"/>
    </source>
</evidence>
<dbReference type="Proteomes" id="UP000605846">
    <property type="component" value="Unassembled WGS sequence"/>
</dbReference>
<feature type="region of interest" description="Disordered" evidence="3">
    <location>
        <begin position="1"/>
        <end position="100"/>
    </location>
</feature>
<dbReference type="OrthoDB" id="6159137at2759"/>
<evidence type="ECO:0000313" key="5">
    <source>
        <dbReference type="EMBL" id="KAF7730441.1"/>
    </source>
</evidence>
<keyword evidence="1 2" id="KW-0694">RNA-binding</keyword>
<sequence>MSNTAMDLDSSLDDIIKNKRKNNQKQRNDKGSRFKKPTPSANSKGKRLEQNKPQINARSKRISKPVARPMQSRGTSKAQPLFTAKNRPTSNAAKPDPSNIVITKAINRRLGGAGAVSRRMQSRAFKASSPPTQQRQPPPQEQPLYQPTVTSQERMFTIRGLSHTSSTNSGISIRGESGPAVVLLSNLDPGTNAEDVKTACSQFGSVLSCEVLTDRAGRSFGEAEVEFANKTAALDCIAKLDNEIADGRVLRAILRSRRTGNNVANSTHTPASSSFTTPTVRSVIAPTRSGYTSA</sequence>
<evidence type="ECO:0000259" key="4">
    <source>
        <dbReference type="PROSITE" id="PS50102"/>
    </source>
</evidence>
<comment type="caution">
    <text evidence="5">The sequence shown here is derived from an EMBL/GenBank/DDBJ whole genome shotgun (WGS) entry which is preliminary data.</text>
</comment>
<evidence type="ECO:0000256" key="2">
    <source>
        <dbReference type="PROSITE-ProRule" id="PRU00176"/>
    </source>
</evidence>
<dbReference type="InterPro" id="IPR012677">
    <property type="entry name" value="Nucleotide-bd_a/b_plait_sf"/>
</dbReference>
<dbReference type="Pfam" id="PF00076">
    <property type="entry name" value="RRM_1"/>
    <property type="match status" value="1"/>
</dbReference>
<dbReference type="InterPro" id="IPR000504">
    <property type="entry name" value="RRM_dom"/>
</dbReference>